<comment type="caution">
    <text evidence="1">The sequence shown here is derived from an EMBL/GenBank/DDBJ whole genome shotgun (WGS) entry which is preliminary data.</text>
</comment>
<evidence type="ECO:0000313" key="1">
    <source>
        <dbReference type="EMBL" id="KAI4335737.1"/>
    </source>
</evidence>
<sequence>MAESPAPATIDVPVKSVQELVLDPENNFPDNYIHKDAGAGFQDALLPTQEIPVIDLGLIMSAATAEQELTNLHSALSTWGCFQIINHGMTRSFLDEVRQVSKQFFELPKEEKQKFAREPNDIEGYGNDMILSKNQTLDWSDRIVLKVQPEDQRKFKVWPEKPKDFKNVLAEYSERIKLLTKEILKAMAKSLNLEEECFLRQCEERAQVFVRFNYYPPCPRPDLVLGLKPHADGSLITFLLQDKEVEGLQLLRDNQWFKVPIISEALLVNAGDVLEILSNGIFKSPMHRAVINSEKERLTVVMFVVADPEKVIEPVEELVNESRPRLYKSVKNYAKIHIQYYQQGKRAIEGAKIQP</sequence>
<gene>
    <name evidence="1" type="ORF">L6164_014351</name>
</gene>
<dbReference type="EMBL" id="CM039431">
    <property type="protein sequence ID" value="KAI4335737.1"/>
    <property type="molecule type" value="Genomic_DNA"/>
</dbReference>
<proteinExistence type="predicted"/>
<accession>A0ACB9NHT1</accession>
<dbReference type="Proteomes" id="UP000828941">
    <property type="component" value="Chromosome 6"/>
</dbReference>
<evidence type="ECO:0000313" key="2">
    <source>
        <dbReference type="Proteomes" id="UP000828941"/>
    </source>
</evidence>
<keyword evidence="2" id="KW-1185">Reference proteome</keyword>
<protein>
    <submittedName>
        <fullName evidence="1">Uncharacterized protein</fullName>
    </submittedName>
</protein>
<organism evidence="1 2">
    <name type="scientific">Bauhinia variegata</name>
    <name type="common">Purple orchid tree</name>
    <name type="synonym">Phanera variegata</name>
    <dbReference type="NCBI Taxonomy" id="167791"/>
    <lineage>
        <taxon>Eukaryota</taxon>
        <taxon>Viridiplantae</taxon>
        <taxon>Streptophyta</taxon>
        <taxon>Embryophyta</taxon>
        <taxon>Tracheophyta</taxon>
        <taxon>Spermatophyta</taxon>
        <taxon>Magnoliopsida</taxon>
        <taxon>eudicotyledons</taxon>
        <taxon>Gunneridae</taxon>
        <taxon>Pentapetalae</taxon>
        <taxon>rosids</taxon>
        <taxon>fabids</taxon>
        <taxon>Fabales</taxon>
        <taxon>Fabaceae</taxon>
        <taxon>Cercidoideae</taxon>
        <taxon>Cercideae</taxon>
        <taxon>Bauhiniinae</taxon>
        <taxon>Bauhinia</taxon>
    </lineage>
</organism>
<name>A0ACB9NHT1_BAUVA</name>
<reference evidence="1 2" key="1">
    <citation type="journal article" date="2022" name="DNA Res.">
        <title>Chromosomal-level genome assembly of the orchid tree Bauhinia variegata (Leguminosae; Cercidoideae) supports the allotetraploid origin hypothesis of Bauhinia.</title>
        <authorList>
            <person name="Zhong Y."/>
            <person name="Chen Y."/>
            <person name="Zheng D."/>
            <person name="Pang J."/>
            <person name="Liu Y."/>
            <person name="Luo S."/>
            <person name="Meng S."/>
            <person name="Qian L."/>
            <person name="Wei D."/>
            <person name="Dai S."/>
            <person name="Zhou R."/>
        </authorList>
    </citation>
    <scope>NUCLEOTIDE SEQUENCE [LARGE SCALE GENOMIC DNA]</scope>
    <source>
        <strain evidence="1">BV-YZ2020</strain>
    </source>
</reference>